<dbReference type="EMBL" id="CP002859">
    <property type="protein sequence ID" value="AEI46473.1"/>
    <property type="molecule type" value="Genomic_DNA"/>
</dbReference>
<keyword evidence="3" id="KW-0731">Sigma factor</keyword>
<dbReference type="Pfam" id="PF04542">
    <property type="entry name" value="Sigma70_r2"/>
    <property type="match status" value="1"/>
</dbReference>
<dbReference type="InterPro" id="IPR013249">
    <property type="entry name" value="RNA_pol_sigma70_r4_t2"/>
</dbReference>
<gene>
    <name evidence="7" type="ordered locus">Runsl_0013</name>
</gene>
<comment type="similarity">
    <text evidence="1">Belongs to the sigma-70 factor family. ECF subfamily.</text>
</comment>
<sequence>MYRWQKVVEMCKENNRFAQNRLYEGFSGRLFRLCMRYVHRPEEAEEVVMNGFLKFFRGLPDFEYRDDNSLEVWLKRIMVNESLMHLRQQKALPIFTDADETEGLVTVYVPHYSIDTEAIYAAILELPTGYRTIFNLYVVEGYTHDEIAKQLTISIGTSKSQLSKARAMLQQLLKQRGYEQYGTV</sequence>
<dbReference type="Pfam" id="PF08281">
    <property type="entry name" value="Sigma70_r4_2"/>
    <property type="match status" value="1"/>
</dbReference>
<dbReference type="PANTHER" id="PTHR43133">
    <property type="entry name" value="RNA POLYMERASE ECF-TYPE SIGMA FACTO"/>
    <property type="match status" value="1"/>
</dbReference>
<dbReference type="PANTHER" id="PTHR43133:SF46">
    <property type="entry name" value="RNA POLYMERASE SIGMA-70 FACTOR ECF SUBFAMILY"/>
    <property type="match status" value="1"/>
</dbReference>
<name>A0A7U4E3L9_RUNSL</name>
<dbReference type="InterPro" id="IPR013325">
    <property type="entry name" value="RNA_pol_sigma_r2"/>
</dbReference>
<evidence type="ECO:0000256" key="3">
    <source>
        <dbReference type="ARBA" id="ARBA00023082"/>
    </source>
</evidence>
<evidence type="ECO:0000256" key="1">
    <source>
        <dbReference type="ARBA" id="ARBA00010641"/>
    </source>
</evidence>
<dbReference type="GO" id="GO:0016987">
    <property type="term" value="F:sigma factor activity"/>
    <property type="evidence" value="ECO:0007669"/>
    <property type="project" value="UniProtKB-KW"/>
</dbReference>
<dbReference type="Gene3D" id="1.10.1740.10">
    <property type="match status" value="1"/>
</dbReference>
<evidence type="ECO:0000313" key="8">
    <source>
        <dbReference type="Proteomes" id="UP000000493"/>
    </source>
</evidence>
<dbReference type="GO" id="GO:0006352">
    <property type="term" value="P:DNA-templated transcription initiation"/>
    <property type="evidence" value="ECO:0007669"/>
    <property type="project" value="InterPro"/>
</dbReference>
<evidence type="ECO:0000256" key="4">
    <source>
        <dbReference type="ARBA" id="ARBA00023163"/>
    </source>
</evidence>
<dbReference type="InterPro" id="IPR007627">
    <property type="entry name" value="RNA_pol_sigma70_r2"/>
</dbReference>
<dbReference type="Proteomes" id="UP000000493">
    <property type="component" value="Chromosome"/>
</dbReference>
<dbReference type="InterPro" id="IPR039425">
    <property type="entry name" value="RNA_pol_sigma-70-like"/>
</dbReference>
<evidence type="ECO:0000313" key="7">
    <source>
        <dbReference type="EMBL" id="AEI46473.1"/>
    </source>
</evidence>
<reference evidence="8" key="1">
    <citation type="submission" date="2011-06" db="EMBL/GenBank/DDBJ databases">
        <title>The complete genome of chromosome of Runella slithyformis DSM 19594.</title>
        <authorList>
            <consortium name="US DOE Joint Genome Institute (JGI-PGF)"/>
            <person name="Lucas S."/>
            <person name="Han J."/>
            <person name="Lapidus A."/>
            <person name="Bruce D."/>
            <person name="Goodwin L."/>
            <person name="Pitluck S."/>
            <person name="Peters L."/>
            <person name="Kyrpides N."/>
            <person name="Mavromatis K."/>
            <person name="Ivanova N."/>
            <person name="Ovchinnikova G."/>
            <person name="Zhang X."/>
            <person name="Misra M."/>
            <person name="Detter J.C."/>
            <person name="Tapia R."/>
            <person name="Han C."/>
            <person name="Land M."/>
            <person name="Hauser L."/>
            <person name="Markowitz V."/>
            <person name="Cheng J.-F."/>
            <person name="Hugenholtz P."/>
            <person name="Woyke T."/>
            <person name="Wu D."/>
            <person name="Tindall B."/>
            <person name="Faehrich R."/>
            <person name="Brambilla E."/>
            <person name="Klenk H.-P."/>
            <person name="Eisen J.A."/>
        </authorList>
    </citation>
    <scope>NUCLEOTIDE SEQUENCE [LARGE SCALE GENOMIC DNA]</scope>
    <source>
        <strain evidence="8">ATCC 29530 / DSM 19594 / LMG 11500 / NCIMB 11436 / LSU 4</strain>
    </source>
</reference>
<dbReference type="InterPro" id="IPR014284">
    <property type="entry name" value="RNA_pol_sigma-70_dom"/>
</dbReference>
<dbReference type="Gene3D" id="1.10.10.10">
    <property type="entry name" value="Winged helix-like DNA-binding domain superfamily/Winged helix DNA-binding domain"/>
    <property type="match status" value="1"/>
</dbReference>
<keyword evidence="2" id="KW-0805">Transcription regulation</keyword>
<evidence type="ECO:0000259" key="6">
    <source>
        <dbReference type="Pfam" id="PF08281"/>
    </source>
</evidence>
<organism evidence="7 8">
    <name type="scientific">Runella slithyformis (strain ATCC 29530 / DSM 19594 / LMG 11500 / NCIMB 11436 / LSU 4)</name>
    <dbReference type="NCBI Taxonomy" id="761193"/>
    <lineage>
        <taxon>Bacteria</taxon>
        <taxon>Pseudomonadati</taxon>
        <taxon>Bacteroidota</taxon>
        <taxon>Cytophagia</taxon>
        <taxon>Cytophagales</taxon>
        <taxon>Spirosomataceae</taxon>
        <taxon>Runella</taxon>
    </lineage>
</organism>
<keyword evidence="8" id="KW-1185">Reference proteome</keyword>
<dbReference type="InterPro" id="IPR036388">
    <property type="entry name" value="WH-like_DNA-bd_sf"/>
</dbReference>
<feature type="domain" description="RNA polymerase sigma-70 region 2" evidence="5">
    <location>
        <begin position="22"/>
        <end position="90"/>
    </location>
</feature>
<evidence type="ECO:0000256" key="2">
    <source>
        <dbReference type="ARBA" id="ARBA00023015"/>
    </source>
</evidence>
<keyword evidence="4" id="KW-0804">Transcription</keyword>
<reference evidence="7 8" key="2">
    <citation type="journal article" date="2012" name="Stand. Genomic Sci.">
        <title>Complete genome sequence of the aquatic bacterium Runella slithyformis type strain (LSU 4(T)).</title>
        <authorList>
            <person name="Copeland A."/>
            <person name="Zhang X."/>
            <person name="Misra M."/>
            <person name="Lapidus A."/>
            <person name="Nolan M."/>
            <person name="Lucas S."/>
            <person name="Deshpande S."/>
            <person name="Cheng J.F."/>
            <person name="Tapia R."/>
            <person name="Goodwin L.A."/>
            <person name="Pitluck S."/>
            <person name="Liolios K."/>
            <person name="Pagani I."/>
            <person name="Ivanova N."/>
            <person name="Mikhailova N."/>
            <person name="Pati A."/>
            <person name="Chen A."/>
            <person name="Palaniappan K."/>
            <person name="Land M."/>
            <person name="Hauser L."/>
            <person name="Pan C."/>
            <person name="Jeffries C.D."/>
            <person name="Detter J.C."/>
            <person name="Brambilla E.M."/>
            <person name="Rohde M."/>
            <person name="Djao O.D."/>
            <person name="Goker M."/>
            <person name="Sikorski J."/>
            <person name="Tindall B.J."/>
            <person name="Woyke T."/>
            <person name="Bristow J."/>
            <person name="Eisen J.A."/>
            <person name="Markowitz V."/>
            <person name="Hugenholtz P."/>
            <person name="Kyrpides N.C."/>
            <person name="Klenk H.P."/>
            <person name="Mavromatis K."/>
        </authorList>
    </citation>
    <scope>NUCLEOTIDE SEQUENCE [LARGE SCALE GENOMIC DNA]</scope>
    <source>
        <strain evidence="8">ATCC 29530 / DSM 19594 / LMG 11500 / NCIMB 11436 / LSU 4</strain>
    </source>
</reference>
<protein>
    <submittedName>
        <fullName evidence="7">RNA polymerase, sigma-24 subunit, ECF subfamily</fullName>
    </submittedName>
</protein>
<dbReference type="RefSeq" id="WP_013925798.1">
    <property type="nucleotide sequence ID" value="NC_015703.1"/>
</dbReference>
<evidence type="ECO:0000259" key="5">
    <source>
        <dbReference type="Pfam" id="PF04542"/>
    </source>
</evidence>
<dbReference type="SUPFAM" id="SSF88946">
    <property type="entry name" value="Sigma2 domain of RNA polymerase sigma factors"/>
    <property type="match status" value="1"/>
</dbReference>
<dbReference type="AlphaFoldDB" id="A0A7U4E3L9"/>
<dbReference type="GO" id="GO:0003677">
    <property type="term" value="F:DNA binding"/>
    <property type="evidence" value="ECO:0007669"/>
    <property type="project" value="InterPro"/>
</dbReference>
<feature type="domain" description="RNA polymerase sigma factor 70 region 4 type 2" evidence="6">
    <location>
        <begin position="117"/>
        <end position="169"/>
    </location>
</feature>
<accession>A0A7U4E3L9</accession>
<dbReference type="NCBIfam" id="TIGR02937">
    <property type="entry name" value="sigma70-ECF"/>
    <property type="match status" value="1"/>
</dbReference>
<dbReference type="InterPro" id="IPR013324">
    <property type="entry name" value="RNA_pol_sigma_r3/r4-like"/>
</dbReference>
<dbReference type="CDD" id="cd06171">
    <property type="entry name" value="Sigma70_r4"/>
    <property type="match status" value="1"/>
</dbReference>
<dbReference type="KEGG" id="rsi:Runsl_0013"/>
<dbReference type="SUPFAM" id="SSF88659">
    <property type="entry name" value="Sigma3 and sigma4 domains of RNA polymerase sigma factors"/>
    <property type="match status" value="1"/>
</dbReference>
<proteinExistence type="inferred from homology"/>